<dbReference type="EMBL" id="JABMIG020000013">
    <property type="protein sequence ID" value="KAL3803552.1"/>
    <property type="molecule type" value="Genomic_DNA"/>
</dbReference>
<sequence length="102" mass="11268">MAISLCDAVVTTYGNDNPRDVQPITLDAISTPGDYWLNPPCPRDDAGNSVVADDVVEWFRAEREMGDAVGDAGCIVREEEYIEDQAMSEDDMERILADLDDI</sequence>
<proteinExistence type="predicted"/>
<dbReference type="AlphaFoldDB" id="A0ABD3QTG0"/>
<gene>
    <name evidence="1" type="ORF">HJC23_014100</name>
</gene>
<comment type="caution">
    <text evidence="1">The sequence shown here is derived from an EMBL/GenBank/DDBJ whole genome shotgun (WGS) entry which is preliminary data.</text>
</comment>
<name>A0ABD3QTG0_9STRA</name>
<evidence type="ECO:0000313" key="1">
    <source>
        <dbReference type="EMBL" id="KAL3803552.1"/>
    </source>
</evidence>
<protein>
    <submittedName>
        <fullName evidence="1">Uncharacterized protein</fullName>
    </submittedName>
</protein>
<keyword evidence="2" id="KW-1185">Reference proteome</keyword>
<accession>A0ABD3QTG0</accession>
<dbReference type="Proteomes" id="UP001516023">
    <property type="component" value="Unassembled WGS sequence"/>
</dbReference>
<reference evidence="1 2" key="1">
    <citation type="journal article" date="2020" name="G3 (Bethesda)">
        <title>Improved Reference Genome for Cyclotella cryptica CCMP332, a Model for Cell Wall Morphogenesis, Salinity Adaptation, and Lipid Production in Diatoms (Bacillariophyta).</title>
        <authorList>
            <person name="Roberts W.R."/>
            <person name="Downey K.M."/>
            <person name="Ruck E.C."/>
            <person name="Traller J.C."/>
            <person name="Alverson A.J."/>
        </authorList>
    </citation>
    <scope>NUCLEOTIDE SEQUENCE [LARGE SCALE GENOMIC DNA]</scope>
    <source>
        <strain evidence="1 2">CCMP332</strain>
    </source>
</reference>
<evidence type="ECO:0000313" key="2">
    <source>
        <dbReference type="Proteomes" id="UP001516023"/>
    </source>
</evidence>
<organism evidence="1 2">
    <name type="scientific">Cyclotella cryptica</name>
    <dbReference type="NCBI Taxonomy" id="29204"/>
    <lineage>
        <taxon>Eukaryota</taxon>
        <taxon>Sar</taxon>
        <taxon>Stramenopiles</taxon>
        <taxon>Ochrophyta</taxon>
        <taxon>Bacillariophyta</taxon>
        <taxon>Coscinodiscophyceae</taxon>
        <taxon>Thalassiosirophycidae</taxon>
        <taxon>Stephanodiscales</taxon>
        <taxon>Stephanodiscaceae</taxon>
        <taxon>Cyclotella</taxon>
    </lineage>
</organism>